<name>A0A816E788_9BILA</name>
<dbReference type="Proteomes" id="UP000663854">
    <property type="component" value="Unassembled WGS sequence"/>
</dbReference>
<evidence type="ECO:0000313" key="1">
    <source>
        <dbReference type="EMBL" id="CAF1474791.1"/>
    </source>
</evidence>
<reference evidence="2" key="1">
    <citation type="submission" date="2021-02" db="EMBL/GenBank/DDBJ databases">
        <authorList>
            <person name="Nowell W R."/>
        </authorList>
    </citation>
    <scope>NUCLEOTIDE SEQUENCE</scope>
</reference>
<comment type="caution">
    <text evidence="2">The sequence shown here is derived from an EMBL/GenBank/DDBJ whole genome shotgun (WGS) entry which is preliminary data.</text>
</comment>
<evidence type="ECO:0000313" key="2">
    <source>
        <dbReference type="EMBL" id="CAF1646153.1"/>
    </source>
</evidence>
<gene>
    <name evidence="2" type="ORF">JXQ802_LOCUS53912</name>
    <name evidence="1" type="ORF">PYM288_LOCUS37498</name>
</gene>
<evidence type="ECO:0000313" key="3">
    <source>
        <dbReference type="Proteomes" id="UP000663870"/>
    </source>
</evidence>
<keyword evidence="3" id="KW-1185">Reference proteome</keyword>
<dbReference type="EMBL" id="CAJNOL010009863">
    <property type="protein sequence ID" value="CAF1646153.1"/>
    <property type="molecule type" value="Genomic_DNA"/>
</dbReference>
<sequence>ISNALSINKNDLPIVASLKKFDLQILTQFDIHSLGLILHCMPNLHEISFTFITKDLNTPFIDVLLNGNIWQQILISHVQYLNKFNIHISLLTDEGLFDLKSILDSFRCFVTQFDGWHMAISRLETFEGPRTYERIVLRTLNYQHLLTQHEYYEITNIRCSTIEMISTYSSDTNNYRFQSHINSIEFFMSRCIERQPVQSSSNIPFRNVDSLLIYLLEKPSITSFAKNVFTLSA</sequence>
<dbReference type="Proteomes" id="UP000663870">
    <property type="component" value="Unassembled WGS sequence"/>
</dbReference>
<organism evidence="2 3">
    <name type="scientific">Rotaria sordida</name>
    <dbReference type="NCBI Taxonomy" id="392033"/>
    <lineage>
        <taxon>Eukaryota</taxon>
        <taxon>Metazoa</taxon>
        <taxon>Spiralia</taxon>
        <taxon>Gnathifera</taxon>
        <taxon>Rotifera</taxon>
        <taxon>Eurotatoria</taxon>
        <taxon>Bdelloidea</taxon>
        <taxon>Philodinida</taxon>
        <taxon>Philodinidae</taxon>
        <taxon>Rotaria</taxon>
    </lineage>
</organism>
<dbReference type="EMBL" id="CAJNOH010008181">
    <property type="protein sequence ID" value="CAF1474791.1"/>
    <property type="molecule type" value="Genomic_DNA"/>
</dbReference>
<proteinExistence type="predicted"/>
<dbReference type="AlphaFoldDB" id="A0A816E788"/>
<protein>
    <submittedName>
        <fullName evidence="2">Uncharacterized protein</fullName>
    </submittedName>
</protein>
<accession>A0A816E788</accession>
<feature type="non-terminal residue" evidence="2">
    <location>
        <position position="1"/>
    </location>
</feature>